<dbReference type="AlphaFoldDB" id="T1GJ07"/>
<feature type="compositionally biased region" description="Basic and acidic residues" evidence="1">
    <location>
        <begin position="1"/>
        <end position="19"/>
    </location>
</feature>
<reference evidence="2" key="2">
    <citation type="submission" date="2015-06" db="UniProtKB">
        <authorList>
            <consortium name="EnsemblMetazoa"/>
        </authorList>
    </citation>
    <scope>IDENTIFICATION</scope>
</reference>
<accession>T1GJ07</accession>
<evidence type="ECO:0000256" key="1">
    <source>
        <dbReference type="SAM" id="MobiDB-lite"/>
    </source>
</evidence>
<feature type="region of interest" description="Disordered" evidence="1">
    <location>
        <begin position="82"/>
        <end position="105"/>
    </location>
</feature>
<dbReference type="EMBL" id="CAQQ02005928">
    <property type="status" value="NOT_ANNOTATED_CDS"/>
    <property type="molecule type" value="Genomic_DNA"/>
</dbReference>
<feature type="compositionally biased region" description="Polar residues" evidence="1">
    <location>
        <begin position="88"/>
        <end position="98"/>
    </location>
</feature>
<dbReference type="Proteomes" id="UP000015102">
    <property type="component" value="Unassembled WGS sequence"/>
</dbReference>
<reference evidence="3" key="1">
    <citation type="submission" date="2013-02" db="EMBL/GenBank/DDBJ databases">
        <authorList>
            <person name="Hughes D."/>
        </authorList>
    </citation>
    <scope>NUCLEOTIDE SEQUENCE</scope>
    <source>
        <strain>Durham</strain>
        <strain evidence="3">NC isolate 2 -- Noor lab</strain>
    </source>
</reference>
<evidence type="ECO:0000313" key="2">
    <source>
        <dbReference type="EnsemblMetazoa" id="MESCA003446-PA"/>
    </source>
</evidence>
<feature type="region of interest" description="Disordered" evidence="1">
    <location>
        <begin position="1"/>
        <end position="25"/>
    </location>
</feature>
<sequence>MAATERTNETFRGRSDPLHHTTSPNEICPLERLNIDMHPSLLSLPIKRSKIRKQETSLAHRSVTPTLEETLENYARILDETSPEEDFSTCNFGASGSSNEKEENY</sequence>
<protein>
    <submittedName>
        <fullName evidence="2">Uncharacterized protein</fullName>
    </submittedName>
</protein>
<proteinExistence type="predicted"/>
<dbReference type="EnsemblMetazoa" id="MESCA003446-RA">
    <property type="protein sequence ID" value="MESCA003446-PA"/>
    <property type="gene ID" value="MESCA003446"/>
</dbReference>
<dbReference type="EMBL" id="CAQQ02005927">
    <property type="status" value="NOT_ANNOTATED_CDS"/>
    <property type="molecule type" value="Genomic_DNA"/>
</dbReference>
<name>T1GJ07_MEGSC</name>
<keyword evidence="3" id="KW-1185">Reference proteome</keyword>
<organism evidence="2 3">
    <name type="scientific">Megaselia scalaris</name>
    <name type="common">Humpbacked fly</name>
    <name type="synonym">Phora scalaris</name>
    <dbReference type="NCBI Taxonomy" id="36166"/>
    <lineage>
        <taxon>Eukaryota</taxon>
        <taxon>Metazoa</taxon>
        <taxon>Ecdysozoa</taxon>
        <taxon>Arthropoda</taxon>
        <taxon>Hexapoda</taxon>
        <taxon>Insecta</taxon>
        <taxon>Pterygota</taxon>
        <taxon>Neoptera</taxon>
        <taxon>Endopterygota</taxon>
        <taxon>Diptera</taxon>
        <taxon>Brachycera</taxon>
        <taxon>Muscomorpha</taxon>
        <taxon>Platypezoidea</taxon>
        <taxon>Phoridae</taxon>
        <taxon>Megaseliini</taxon>
        <taxon>Megaselia</taxon>
    </lineage>
</organism>
<dbReference type="HOGENOM" id="CLU_2239669_0_0_1"/>
<evidence type="ECO:0000313" key="3">
    <source>
        <dbReference type="Proteomes" id="UP000015102"/>
    </source>
</evidence>